<keyword evidence="8" id="KW-1185">Reference proteome</keyword>
<evidence type="ECO:0000256" key="3">
    <source>
        <dbReference type="ARBA" id="ARBA00022801"/>
    </source>
</evidence>
<dbReference type="eggNOG" id="COG1404">
    <property type="taxonomic scope" value="Bacteria"/>
</dbReference>
<evidence type="ECO:0000256" key="2">
    <source>
        <dbReference type="ARBA" id="ARBA00022670"/>
    </source>
</evidence>
<sequence>MEKVLDNNFYDLIINNVSIPMYSTGDNITTLNFRHSLLHIPTTNSDPCNLGVYPYHSFPTLYVPTSSVSIEKSGIGTVQRNPFLGMFGRGIIVGVIDTGIDYQHQTFLYNDNTTRILSIWDQSIQGSSPPQGFTFGTEYKRELINLALRSDNPLSIVPSVDTNGHGTSIASVIAGRPNADETFSGIVPESELVVVKLKDAKQNLKEIFFVPDDILCFQESDIILGIRYLIAYAQSISRPLVICIAMGSSQEGHEGSGALSNYLNYLGRLPGIGLSVSAGNEGNNRRHYYNNTAQAPFYNDFELRVGEQDKLFSMEIWPYAFGRLAVDVSSPNRESTQMIYPSIGSCRMFNFIFTPSVIWVNNFIFEEETGDQLILIRFKDPLPGVWSIRVQSTENEPISFHCWLPSGDLISNETFFLSPNPDTTITSPGNGLHQLTVSAYNQINDSILIESSRGYTRNGLVKPDIAAPGYQLPCAISGPGNQYGSITGTGAAAAHTAGAVAMILEWAIPRGNYTSMTGYDVNRLLIRGAKRETGTVYPNNIWGYGQLDVNNLFRRLTNV</sequence>
<keyword evidence="4" id="KW-0720">Serine protease</keyword>
<dbReference type="STRING" id="610130.Closa_1546"/>
<dbReference type="GO" id="GO:0006508">
    <property type="term" value="P:proteolysis"/>
    <property type="evidence" value="ECO:0007669"/>
    <property type="project" value="UniProtKB-KW"/>
</dbReference>
<dbReference type="PRINTS" id="PR00723">
    <property type="entry name" value="SUBTILISIN"/>
</dbReference>
<dbReference type="PaxDb" id="610130-Closa_1546"/>
<dbReference type="InterPro" id="IPR017310">
    <property type="entry name" value="Pept_S8A_subtilisin_clostridia"/>
</dbReference>
<evidence type="ECO:0000313" key="7">
    <source>
        <dbReference type="EMBL" id="ADL04143.1"/>
    </source>
</evidence>
<comment type="caution">
    <text evidence="5">Lacks conserved residue(s) required for the propagation of feature annotation.</text>
</comment>
<dbReference type="PROSITE" id="PS51892">
    <property type="entry name" value="SUBTILASE"/>
    <property type="match status" value="1"/>
</dbReference>
<dbReference type="PROSITE" id="PS00137">
    <property type="entry name" value="SUBTILASE_HIS"/>
    <property type="match status" value="1"/>
</dbReference>
<dbReference type="EMBL" id="CP002109">
    <property type="protein sequence ID" value="ADL04143.1"/>
    <property type="molecule type" value="Genomic_DNA"/>
</dbReference>
<evidence type="ECO:0000256" key="5">
    <source>
        <dbReference type="PROSITE-ProRule" id="PRU01240"/>
    </source>
</evidence>
<reference evidence="7" key="1">
    <citation type="submission" date="2010-07" db="EMBL/GenBank/DDBJ databases">
        <title>Complete sequence of Clostridium saccharolyticum WM1.</title>
        <authorList>
            <consortium name="US DOE Joint Genome Institute"/>
            <person name="Lucas S."/>
            <person name="Copeland A."/>
            <person name="Lapidus A."/>
            <person name="Cheng J.-F."/>
            <person name="Bruce D."/>
            <person name="Goodwin L."/>
            <person name="Pitluck S."/>
            <person name="Chertkov O."/>
            <person name="Detter J.C."/>
            <person name="Han C."/>
            <person name="Tapia R."/>
            <person name="Land M."/>
            <person name="Hauser L."/>
            <person name="Chang Y.-J."/>
            <person name="Jeffries C."/>
            <person name="Kyrpides N."/>
            <person name="Ivanova N."/>
            <person name="Mikhailova N."/>
            <person name="Mouttaki H."/>
            <person name="Lin L."/>
            <person name="Zhou J."/>
            <person name="Hemme C.L."/>
            <person name="Woyke T."/>
        </authorList>
    </citation>
    <scope>NUCLEOTIDE SEQUENCE [LARGE SCALE GENOMIC DNA]</scope>
    <source>
        <strain evidence="7">WM1</strain>
    </source>
</reference>
<dbReference type="PANTHER" id="PTHR43806:SF11">
    <property type="entry name" value="CEREVISIN-RELATED"/>
    <property type="match status" value="1"/>
</dbReference>
<dbReference type="CDD" id="cd07478">
    <property type="entry name" value="Peptidases_S8_CspA-like"/>
    <property type="match status" value="1"/>
</dbReference>
<dbReference type="RefSeq" id="WP_013272234.1">
    <property type="nucleotide sequence ID" value="NC_014376.1"/>
</dbReference>
<comment type="similarity">
    <text evidence="1 5">Belongs to the peptidase S8 family.</text>
</comment>
<dbReference type="InterPro" id="IPR036852">
    <property type="entry name" value="Peptidase_S8/S53_dom_sf"/>
</dbReference>
<dbReference type="InterPro" id="IPR034045">
    <property type="entry name" value="Pep_S8_CspA-like"/>
</dbReference>
<dbReference type="InterPro" id="IPR050131">
    <property type="entry name" value="Peptidase_S8_subtilisin-like"/>
</dbReference>
<evidence type="ECO:0000313" key="8">
    <source>
        <dbReference type="Proteomes" id="UP000001662"/>
    </source>
</evidence>
<dbReference type="AlphaFoldDB" id="D9R9U3"/>
<protein>
    <submittedName>
        <fullName evidence="7">Peptidase S8 and S53 subtilisin kexin sedolisin</fullName>
    </submittedName>
</protein>
<evidence type="ECO:0000256" key="4">
    <source>
        <dbReference type="ARBA" id="ARBA00022825"/>
    </source>
</evidence>
<keyword evidence="2" id="KW-0645">Protease</keyword>
<dbReference type="Pfam" id="PF00082">
    <property type="entry name" value="Peptidase_S8"/>
    <property type="match status" value="2"/>
</dbReference>
<dbReference type="PROSITE" id="PS00136">
    <property type="entry name" value="SUBTILASE_ASP"/>
    <property type="match status" value="1"/>
</dbReference>
<feature type="domain" description="Peptidase S8/S53" evidence="6">
    <location>
        <begin position="88"/>
        <end position="294"/>
    </location>
</feature>
<dbReference type="PANTHER" id="PTHR43806">
    <property type="entry name" value="PEPTIDASE S8"/>
    <property type="match status" value="1"/>
</dbReference>
<dbReference type="Gene3D" id="3.40.50.200">
    <property type="entry name" value="Peptidase S8/S53 domain"/>
    <property type="match status" value="1"/>
</dbReference>
<dbReference type="HOGENOM" id="CLU_025670_0_0_9"/>
<dbReference type="InterPro" id="IPR023827">
    <property type="entry name" value="Peptidase_S8_Asp-AS"/>
</dbReference>
<evidence type="ECO:0000259" key="6">
    <source>
        <dbReference type="Pfam" id="PF00082"/>
    </source>
</evidence>
<dbReference type="InterPro" id="IPR000209">
    <property type="entry name" value="Peptidase_S8/S53_dom"/>
</dbReference>
<dbReference type="SUPFAM" id="SSF52743">
    <property type="entry name" value="Subtilisin-like"/>
    <property type="match status" value="1"/>
</dbReference>
<accession>D9R9U3</accession>
<dbReference type="GO" id="GO:0004252">
    <property type="term" value="F:serine-type endopeptidase activity"/>
    <property type="evidence" value="ECO:0007669"/>
    <property type="project" value="InterPro"/>
</dbReference>
<dbReference type="KEGG" id="csh:Closa_1546"/>
<dbReference type="InterPro" id="IPR015500">
    <property type="entry name" value="Peptidase_S8_subtilisin-rel"/>
</dbReference>
<evidence type="ECO:0000256" key="1">
    <source>
        <dbReference type="ARBA" id="ARBA00011073"/>
    </source>
</evidence>
<dbReference type="Proteomes" id="UP000001662">
    <property type="component" value="Chromosome"/>
</dbReference>
<proteinExistence type="inferred from homology"/>
<dbReference type="InterPro" id="IPR022398">
    <property type="entry name" value="Peptidase_S8_His-AS"/>
</dbReference>
<organism evidence="7 8">
    <name type="scientific">Lacrimispora saccharolytica (strain ATCC 35040 / DSM 2544 / NRCC 2533 / WM1)</name>
    <name type="common">Clostridium saccharolyticum</name>
    <dbReference type="NCBI Taxonomy" id="610130"/>
    <lineage>
        <taxon>Bacteria</taxon>
        <taxon>Bacillati</taxon>
        <taxon>Bacillota</taxon>
        <taxon>Clostridia</taxon>
        <taxon>Lachnospirales</taxon>
        <taxon>Lachnospiraceae</taxon>
        <taxon>Lacrimispora</taxon>
    </lineage>
</organism>
<dbReference type="Gene3D" id="2.60.120.1290">
    <property type="match status" value="1"/>
</dbReference>
<dbReference type="PIRSF" id="PIRSF037894">
    <property type="entry name" value="Subtilisin_rel_CspABC"/>
    <property type="match status" value="1"/>
</dbReference>
<feature type="domain" description="Peptidase S8/S53" evidence="6">
    <location>
        <begin position="417"/>
        <end position="545"/>
    </location>
</feature>
<gene>
    <name evidence="7" type="ordered locus">Closa_1546</name>
</gene>
<name>D9R9U3_LACSW</name>
<keyword evidence="3" id="KW-0378">Hydrolase</keyword>